<dbReference type="OrthoDB" id="262490at2"/>
<dbReference type="InterPro" id="IPR015421">
    <property type="entry name" value="PyrdxlP-dep_Trfase_major"/>
</dbReference>
<proteinExistence type="inferred from homology"/>
<evidence type="ECO:0000313" key="4">
    <source>
        <dbReference type="EMBL" id="RXJ57941.1"/>
    </source>
</evidence>
<dbReference type="PANTHER" id="PTHR42699">
    <property type="match status" value="1"/>
</dbReference>
<dbReference type="Gene3D" id="3.90.1150.10">
    <property type="entry name" value="Aspartate Aminotransferase, domain 1"/>
    <property type="match status" value="1"/>
</dbReference>
<dbReference type="GO" id="GO:0030170">
    <property type="term" value="F:pyridoxal phosphate binding"/>
    <property type="evidence" value="ECO:0007669"/>
    <property type="project" value="InterPro"/>
</dbReference>
<protein>
    <submittedName>
        <fullName evidence="4">Cystathionine gamma-synthase</fullName>
    </submittedName>
</protein>
<sequence>MSKTTFKPIACGATLPVNNIHAVSVSIPTLREVIDYEEGLNGIHDKIKSGYPRFMLHPYLKLMAQYLKTKYNVPSCYEVVLLSSKKAVKLVSDTYFIHNPFKIDEPFGVILVLNETSQLQKVLSFIQHVGCNLSSRFAQKYLYEHGVIDRLHQEELLDTNIAKTTLLNILGKAYKQPVENIALAPSGMNAVYGVLKGLKSIQNANSRNILVQFGWLYLDTMNVVKHYFKRNRVFYDIHNKKALEKYLKSYGKQVSAIVTEVPTNPLVQTVDIKWLKNLCDAYNIPLVIDSTLATPYNVDLKPYADIFIESLTKFACGNADVLMGAIILNENSRFSCMQSEFFKHCDEPYIQDIQRISYEIRGYEARMKKINHNTKLLVEYLEKQPYVKTIYHTHQEKCKANYQAIQRDDSAFGGLISVVFHKPFDEVYDQLNFAKGPSLGTEFTLLMPYVYLAHYDMIQSKEGQAVLKAFDMDINLLRISVGCEDIEEIKKEFDKLL</sequence>
<evidence type="ECO:0000256" key="3">
    <source>
        <dbReference type="RuleBase" id="RU362118"/>
    </source>
</evidence>
<comment type="cofactor">
    <cofactor evidence="1 3">
        <name>pyridoxal 5'-phosphate</name>
        <dbReference type="ChEBI" id="CHEBI:597326"/>
    </cofactor>
</comment>
<evidence type="ECO:0000256" key="2">
    <source>
        <dbReference type="ARBA" id="ARBA00022898"/>
    </source>
</evidence>
<dbReference type="InterPro" id="IPR015424">
    <property type="entry name" value="PyrdxlP-dep_Trfase"/>
</dbReference>
<dbReference type="Gene3D" id="3.40.640.10">
    <property type="entry name" value="Type I PLP-dependent aspartate aminotransferase-like (Major domain)"/>
    <property type="match status" value="1"/>
</dbReference>
<dbReference type="Pfam" id="PF01053">
    <property type="entry name" value="Cys_Met_Meta_PP"/>
    <property type="match status" value="1"/>
</dbReference>
<keyword evidence="2 3" id="KW-0663">Pyridoxal phosphate</keyword>
<dbReference type="EMBL" id="PDKN01000003">
    <property type="protein sequence ID" value="RXJ57941.1"/>
    <property type="molecule type" value="Genomic_DNA"/>
</dbReference>
<dbReference type="Proteomes" id="UP000290657">
    <property type="component" value="Unassembled WGS sequence"/>
</dbReference>
<dbReference type="InterPro" id="IPR051750">
    <property type="entry name" value="Trans-sulfuration_enzymes"/>
</dbReference>
<dbReference type="InterPro" id="IPR015422">
    <property type="entry name" value="PyrdxlP-dep_Trfase_small"/>
</dbReference>
<comment type="similarity">
    <text evidence="3">Belongs to the trans-sulfuration enzymes family.</text>
</comment>
<organism evidence="4 5">
    <name type="scientific">Candidatus Marinarcus aquaticus</name>
    <dbReference type="NCBI Taxonomy" id="2044504"/>
    <lineage>
        <taxon>Bacteria</taxon>
        <taxon>Pseudomonadati</taxon>
        <taxon>Campylobacterota</taxon>
        <taxon>Epsilonproteobacteria</taxon>
        <taxon>Campylobacterales</taxon>
        <taxon>Arcobacteraceae</taxon>
        <taxon>Candidatus Marinarcus</taxon>
    </lineage>
</organism>
<evidence type="ECO:0000313" key="5">
    <source>
        <dbReference type="Proteomes" id="UP000290657"/>
    </source>
</evidence>
<dbReference type="PANTHER" id="PTHR42699:SF1">
    <property type="entry name" value="CYSTATHIONINE GAMMA-SYNTHASE-RELATED"/>
    <property type="match status" value="1"/>
</dbReference>
<comment type="caution">
    <text evidence="4">The sequence shown here is derived from an EMBL/GenBank/DDBJ whole genome shotgun (WGS) entry which is preliminary data.</text>
</comment>
<dbReference type="GO" id="GO:0019346">
    <property type="term" value="P:transsulfuration"/>
    <property type="evidence" value="ECO:0007669"/>
    <property type="project" value="InterPro"/>
</dbReference>
<accession>A0A4Q0XU54</accession>
<dbReference type="InterPro" id="IPR000277">
    <property type="entry name" value="Cys/Met-Metab_PyrdxlP-dep_enz"/>
</dbReference>
<reference evidence="4 5" key="1">
    <citation type="submission" date="2017-10" db="EMBL/GenBank/DDBJ databases">
        <title>Genomics of the genus Arcobacter.</title>
        <authorList>
            <person name="Perez-Cataluna A."/>
            <person name="Figueras M.J."/>
        </authorList>
    </citation>
    <scope>NUCLEOTIDE SEQUENCE [LARGE SCALE GENOMIC DNA]</scope>
    <source>
        <strain evidence="4 5">CECT 8987</strain>
    </source>
</reference>
<keyword evidence="5" id="KW-1185">Reference proteome</keyword>
<dbReference type="AlphaFoldDB" id="A0A4Q0XU54"/>
<dbReference type="RefSeq" id="WP_128995804.1">
    <property type="nucleotide sequence ID" value="NZ_PDKN01000003.1"/>
</dbReference>
<evidence type="ECO:0000256" key="1">
    <source>
        <dbReference type="ARBA" id="ARBA00001933"/>
    </source>
</evidence>
<dbReference type="GO" id="GO:0003962">
    <property type="term" value="F:cystathionine gamma-synthase activity"/>
    <property type="evidence" value="ECO:0007669"/>
    <property type="project" value="TreeGrafter"/>
</dbReference>
<dbReference type="SUPFAM" id="SSF53383">
    <property type="entry name" value="PLP-dependent transferases"/>
    <property type="match status" value="1"/>
</dbReference>
<gene>
    <name evidence="4" type="ORF">CRV04_05390</name>
</gene>
<name>A0A4Q0XU54_9BACT</name>